<evidence type="ECO:0000256" key="1">
    <source>
        <dbReference type="ARBA" id="ARBA00004162"/>
    </source>
</evidence>
<dbReference type="Gene3D" id="3.30.420.270">
    <property type="match status" value="1"/>
</dbReference>
<evidence type="ECO:0000313" key="9">
    <source>
        <dbReference type="EMBL" id="CAA9573469.1"/>
    </source>
</evidence>
<dbReference type="GO" id="GO:0022857">
    <property type="term" value="F:transmembrane transporter activity"/>
    <property type="evidence" value="ECO:0007669"/>
    <property type="project" value="InterPro"/>
</dbReference>
<dbReference type="GO" id="GO:0005886">
    <property type="term" value="C:plasma membrane"/>
    <property type="evidence" value="ECO:0007669"/>
    <property type="project" value="UniProtKB-SubCell"/>
</dbReference>
<accession>A0A6J4VH60</accession>
<keyword evidence="7" id="KW-0813">Transport</keyword>
<reference evidence="9" key="1">
    <citation type="submission" date="2020-02" db="EMBL/GenBank/DDBJ databases">
        <authorList>
            <person name="Meier V. D."/>
        </authorList>
    </citation>
    <scope>NUCLEOTIDE SEQUENCE</scope>
    <source>
        <strain evidence="9">AVDCRST_MAG18</strain>
    </source>
</reference>
<keyword evidence="7" id="KW-0653">Protein transport</keyword>
<comment type="subcellular location">
    <subcellularLocation>
        <location evidence="1">Cell membrane</location>
        <topology evidence="1">Single-pass membrane protein</topology>
    </subcellularLocation>
    <subcellularLocation>
        <location evidence="7">Cell membrane</location>
        <topology evidence="7">Single-pass type II membrane protein</topology>
    </subcellularLocation>
</comment>
<dbReference type="PANTHER" id="PTHR30558">
    <property type="entry name" value="EXBD MEMBRANE COMPONENT OF PMF-DRIVEN MACROMOLECULE IMPORT SYSTEM"/>
    <property type="match status" value="1"/>
</dbReference>
<proteinExistence type="inferred from homology"/>
<evidence type="ECO:0000256" key="2">
    <source>
        <dbReference type="ARBA" id="ARBA00005811"/>
    </source>
</evidence>
<dbReference type="Pfam" id="PF02472">
    <property type="entry name" value="ExbD"/>
    <property type="match status" value="1"/>
</dbReference>
<evidence type="ECO:0000256" key="7">
    <source>
        <dbReference type="RuleBase" id="RU003879"/>
    </source>
</evidence>
<evidence type="ECO:0000256" key="4">
    <source>
        <dbReference type="ARBA" id="ARBA00022692"/>
    </source>
</evidence>
<evidence type="ECO:0000256" key="3">
    <source>
        <dbReference type="ARBA" id="ARBA00022475"/>
    </source>
</evidence>
<sequence length="140" mass="14905">MAMSAGGEGGGGLTNEINVTPMIDVLLVLLIIFMVIVPAQRKAVDVQLPDPNPAVATPNANSQQIVLEVQPNGTFSINKESVTKARLAGRLKEIYDPRPEKIIFIKGDPKVKYQDVIYAMDLARGAGVKVIGVPPKDAGT</sequence>
<protein>
    <submittedName>
        <fullName evidence="9">Biopolymer transport protein ExbD/TolR</fullName>
    </submittedName>
</protein>
<comment type="similarity">
    <text evidence="2 7">Belongs to the ExbD/TolR family.</text>
</comment>
<feature type="transmembrane region" description="Helical" evidence="8">
    <location>
        <begin position="20"/>
        <end position="39"/>
    </location>
</feature>
<dbReference type="AlphaFoldDB" id="A0A6J4VH60"/>
<dbReference type="EMBL" id="CADCWN010000171">
    <property type="protein sequence ID" value="CAA9573469.1"/>
    <property type="molecule type" value="Genomic_DNA"/>
</dbReference>
<dbReference type="PANTHER" id="PTHR30558:SF7">
    <property type="entry name" value="TOL-PAL SYSTEM PROTEIN TOLR"/>
    <property type="match status" value="1"/>
</dbReference>
<keyword evidence="6 8" id="KW-0472">Membrane</keyword>
<organism evidence="9">
    <name type="scientific">uncultured Thermomicrobiales bacterium</name>
    <dbReference type="NCBI Taxonomy" id="1645740"/>
    <lineage>
        <taxon>Bacteria</taxon>
        <taxon>Pseudomonadati</taxon>
        <taxon>Thermomicrobiota</taxon>
        <taxon>Thermomicrobia</taxon>
        <taxon>Thermomicrobiales</taxon>
        <taxon>environmental samples</taxon>
    </lineage>
</organism>
<evidence type="ECO:0000256" key="8">
    <source>
        <dbReference type="SAM" id="Phobius"/>
    </source>
</evidence>
<evidence type="ECO:0000256" key="6">
    <source>
        <dbReference type="ARBA" id="ARBA00023136"/>
    </source>
</evidence>
<keyword evidence="5 8" id="KW-1133">Transmembrane helix</keyword>
<dbReference type="InterPro" id="IPR003400">
    <property type="entry name" value="ExbD"/>
</dbReference>
<gene>
    <name evidence="9" type="ORF">AVDCRST_MAG18-2253</name>
</gene>
<keyword evidence="3" id="KW-1003">Cell membrane</keyword>
<keyword evidence="4 7" id="KW-0812">Transmembrane</keyword>
<evidence type="ECO:0000256" key="5">
    <source>
        <dbReference type="ARBA" id="ARBA00022989"/>
    </source>
</evidence>
<name>A0A6J4VH60_9BACT</name>
<dbReference type="GO" id="GO:0015031">
    <property type="term" value="P:protein transport"/>
    <property type="evidence" value="ECO:0007669"/>
    <property type="project" value="UniProtKB-KW"/>
</dbReference>